<reference evidence="3" key="1">
    <citation type="journal article" date="2019" name="Environ. Microbiol.">
        <title>Fungal ecological strategies reflected in gene transcription - a case study of two litter decomposers.</title>
        <authorList>
            <person name="Barbi F."/>
            <person name="Kohler A."/>
            <person name="Barry K."/>
            <person name="Baskaran P."/>
            <person name="Daum C."/>
            <person name="Fauchery L."/>
            <person name="Ihrmark K."/>
            <person name="Kuo A."/>
            <person name="LaButti K."/>
            <person name="Lipzen A."/>
            <person name="Morin E."/>
            <person name="Grigoriev I.V."/>
            <person name="Henrissat B."/>
            <person name="Lindahl B."/>
            <person name="Martin F."/>
        </authorList>
    </citation>
    <scope>NUCLEOTIDE SEQUENCE</scope>
    <source>
        <strain evidence="3">JB14</strain>
    </source>
</reference>
<dbReference type="OrthoDB" id="3253416at2759"/>
<accession>A0A6A4GRR4</accession>
<name>A0A6A4GRR4_9AGAR</name>
<feature type="region of interest" description="Disordered" evidence="1">
    <location>
        <begin position="24"/>
        <end position="54"/>
    </location>
</feature>
<evidence type="ECO:0000313" key="4">
    <source>
        <dbReference type="Proteomes" id="UP000799118"/>
    </source>
</evidence>
<gene>
    <name evidence="3" type="ORF">BT96DRAFT_947937</name>
</gene>
<keyword evidence="2" id="KW-0732">Signal</keyword>
<evidence type="ECO:0000256" key="1">
    <source>
        <dbReference type="SAM" id="MobiDB-lite"/>
    </source>
</evidence>
<feature type="chain" id="PRO_5025501040" evidence="2">
    <location>
        <begin position="23"/>
        <end position="238"/>
    </location>
</feature>
<sequence length="238" mass="26300">MKIASWWPLAQLIWCSQRLVLSPPSQDRATPTGSAHPAQPASTAQTSESQDAGNQEALLEKVATENNITSAHVKKLVSQASYLKPKKAASDYNILVHFKAKELNDGRPAGARYAMKDIHAMVKEDEDLMGIQNNKEAMAELRDKYDEEKADTQVTATRVSKRAAAKFIAGKIDGFQQEANFIAKATDAVCFRVVACGTFESSIQSGYFGRGPVDDFLWNTFNVGVQEFTYLFQDYCCT</sequence>
<dbReference type="EMBL" id="ML769767">
    <property type="protein sequence ID" value="KAE9388000.1"/>
    <property type="molecule type" value="Genomic_DNA"/>
</dbReference>
<evidence type="ECO:0000256" key="2">
    <source>
        <dbReference type="SAM" id="SignalP"/>
    </source>
</evidence>
<feature type="compositionally biased region" description="Polar residues" evidence="1">
    <location>
        <begin position="40"/>
        <end position="53"/>
    </location>
</feature>
<organism evidence="3 4">
    <name type="scientific">Gymnopus androsaceus JB14</name>
    <dbReference type="NCBI Taxonomy" id="1447944"/>
    <lineage>
        <taxon>Eukaryota</taxon>
        <taxon>Fungi</taxon>
        <taxon>Dikarya</taxon>
        <taxon>Basidiomycota</taxon>
        <taxon>Agaricomycotina</taxon>
        <taxon>Agaricomycetes</taxon>
        <taxon>Agaricomycetidae</taxon>
        <taxon>Agaricales</taxon>
        <taxon>Marasmiineae</taxon>
        <taxon>Omphalotaceae</taxon>
        <taxon>Gymnopus</taxon>
    </lineage>
</organism>
<feature type="compositionally biased region" description="Polar residues" evidence="1">
    <location>
        <begin position="24"/>
        <end position="33"/>
    </location>
</feature>
<dbReference type="AlphaFoldDB" id="A0A6A4GRR4"/>
<proteinExistence type="predicted"/>
<dbReference type="Proteomes" id="UP000799118">
    <property type="component" value="Unassembled WGS sequence"/>
</dbReference>
<evidence type="ECO:0000313" key="3">
    <source>
        <dbReference type="EMBL" id="KAE9388000.1"/>
    </source>
</evidence>
<protein>
    <submittedName>
        <fullName evidence="3">Uncharacterized protein</fullName>
    </submittedName>
</protein>
<feature type="signal peptide" evidence="2">
    <location>
        <begin position="1"/>
        <end position="22"/>
    </location>
</feature>
<keyword evidence="4" id="KW-1185">Reference proteome</keyword>